<dbReference type="AlphaFoldDB" id="A0A6I6D1Y6"/>
<dbReference type="InterPro" id="IPR001853">
    <property type="entry name" value="DSBA-like_thioredoxin_dom"/>
</dbReference>
<sequence length="230" mass="25825">MSHQLHAEYFTDILCIWAYGAQIRIEQLQQDFGDEVTITPRYIPLFASTDERIGEGWRDQGSFIGFGRHIREVARDWDHVEVHPDIWTGDPPASSTSAHLLIKAVQLLEQNGELDHAETAEPPSKTLAWNLRKSFFADNANIARRDVQLSIAASMGLPIPAINDMLDSGQAHAALHDDMEAQQRYQVAGSPTLVLNEGRQRLYGNVGYRIIEANVRELLHNPQSGEASWC</sequence>
<dbReference type="GO" id="GO:0016491">
    <property type="term" value="F:oxidoreductase activity"/>
    <property type="evidence" value="ECO:0007669"/>
    <property type="project" value="InterPro"/>
</dbReference>
<dbReference type="InterPro" id="IPR036249">
    <property type="entry name" value="Thioredoxin-like_sf"/>
</dbReference>
<feature type="domain" description="DSBA-like thioredoxin" evidence="1">
    <location>
        <begin position="9"/>
        <end position="206"/>
    </location>
</feature>
<evidence type="ECO:0000259" key="1">
    <source>
        <dbReference type="Pfam" id="PF01323"/>
    </source>
</evidence>
<organism evidence="2 3">
    <name type="scientific">Guyparkeria halophila</name>
    <dbReference type="NCBI Taxonomy" id="47960"/>
    <lineage>
        <taxon>Bacteria</taxon>
        <taxon>Pseudomonadati</taxon>
        <taxon>Pseudomonadota</taxon>
        <taxon>Gammaproteobacteria</taxon>
        <taxon>Chromatiales</taxon>
        <taxon>Thioalkalibacteraceae</taxon>
        <taxon>Guyparkeria</taxon>
    </lineage>
</organism>
<dbReference type="Gene3D" id="3.40.30.10">
    <property type="entry name" value="Glutaredoxin"/>
    <property type="match status" value="1"/>
</dbReference>
<evidence type="ECO:0000313" key="3">
    <source>
        <dbReference type="Proteomes" id="UP000427716"/>
    </source>
</evidence>
<proteinExistence type="predicted"/>
<dbReference type="EMBL" id="CP046415">
    <property type="protein sequence ID" value="QGT77724.1"/>
    <property type="molecule type" value="Genomic_DNA"/>
</dbReference>
<evidence type="ECO:0000313" key="2">
    <source>
        <dbReference type="EMBL" id="QGT77724.1"/>
    </source>
</evidence>
<reference evidence="2 3" key="1">
    <citation type="submission" date="2019-11" db="EMBL/GenBank/DDBJ databases">
        <authorList>
            <person name="Zhang J."/>
            <person name="Sun C."/>
        </authorList>
    </citation>
    <scope>NUCLEOTIDE SEQUENCE [LARGE SCALE GENOMIC DNA]</scope>
    <source>
        <strain evidence="3">sp2</strain>
    </source>
</reference>
<dbReference type="KEGG" id="ghl:GM160_01800"/>
<accession>A0A6I6D1Y6</accession>
<dbReference type="SUPFAM" id="SSF52833">
    <property type="entry name" value="Thioredoxin-like"/>
    <property type="match status" value="1"/>
</dbReference>
<protein>
    <submittedName>
        <fullName evidence="2">Disulfide bond formation protein DsbA</fullName>
    </submittedName>
</protein>
<keyword evidence="3" id="KW-1185">Reference proteome</keyword>
<gene>
    <name evidence="2" type="ORF">GM160_01800</name>
</gene>
<dbReference type="Pfam" id="PF01323">
    <property type="entry name" value="DSBA"/>
    <property type="match status" value="1"/>
</dbReference>
<dbReference type="RefSeq" id="WP_156227684.1">
    <property type="nucleotide sequence ID" value="NZ_CP046415.1"/>
</dbReference>
<name>A0A6I6D1Y6_9GAMM</name>
<dbReference type="Proteomes" id="UP000427716">
    <property type="component" value="Chromosome"/>
</dbReference>